<organism evidence="3 5">
    <name type="scientific">Rhizobium sullae</name>
    <name type="common">Rhizobium hedysari</name>
    <dbReference type="NCBI Taxonomy" id="50338"/>
    <lineage>
        <taxon>Bacteria</taxon>
        <taxon>Pseudomonadati</taxon>
        <taxon>Pseudomonadota</taxon>
        <taxon>Alphaproteobacteria</taxon>
        <taxon>Hyphomicrobiales</taxon>
        <taxon>Rhizobiaceae</taxon>
        <taxon>Rhizobium/Agrobacterium group</taxon>
        <taxon>Rhizobium</taxon>
    </lineage>
</organism>
<name>A0A2N0D4E0_RHISU</name>
<keyword evidence="1" id="KW-0812">Transmembrane</keyword>
<feature type="transmembrane region" description="Helical" evidence="1">
    <location>
        <begin position="177"/>
        <end position="200"/>
    </location>
</feature>
<dbReference type="AlphaFoldDB" id="A0A2N0D4E0"/>
<evidence type="ECO:0000313" key="5">
    <source>
        <dbReference type="Proteomes" id="UP000232164"/>
    </source>
</evidence>
<dbReference type="InterPro" id="IPR032809">
    <property type="entry name" value="Put_HupE_UreJ"/>
</dbReference>
<dbReference type="RefSeq" id="WP_027509965.1">
    <property type="nucleotide sequence ID" value="NZ_CP104143.1"/>
</dbReference>
<sequence>MIRLLGVVFLLLAAAISGQAQAHDLRPAYLAITESTPDVYAVTWKAPALGERRLAIYPRLPKSAVEATQRDGTFLSDAYVERWTVHAPTGFAGEIITIDGLPESRTDVLVRIERLNGDTSTARLTPASPSFEVPASMGLRKVAAAYLGFGVEHIIFGVDHLIFVLALIMLVRGWKDICLTVTAFTVAHSITLGAATLGYLNVPGPPVEAAIALSIALVAVEIVNVNRGQESLAARIPWLIAFAFGLLHGLGFAGALSEVGLPNHAIPVALLFFNVGVELGQLLFIAIVMALFAILRRPWVRVVRPDASWSHSMPLVVGAYCIGGVASFWLIERVYGFWT</sequence>
<feature type="transmembrane region" description="Helical" evidence="1">
    <location>
        <begin position="236"/>
        <end position="256"/>
    </location>
</feature>
<feature type="transmembrane region" description="Helical" evidence="1">
    <location>
        <begin position="206"/>
        <end position="224"/>
    </location>
</feature>
<reference evidence="4" key="3">
    <citation type="submission" date="2022-09" db="EMBL/GenBank/DDBJ databases">
        <title>Australian commercial rhizobial inoculants.</title>
        <authorList>
            <person name="Kohlmeier M.G."/>
            <person name="O'Hara G.W."/>
            <person name="Colombi E."/>
            <person name="Ramsay J.P."/>
            <person name="Terpolilli J."/>
        </authorList>
    </citation>
    <scope>NUCLEOTIDE SEQUENCE</scope>
    <source>
        <strain evidence="4">WSM1592</strain>
    </source>
</reference>
<gene>
    <name evidence="3" type="ORF">CWR43_25220</name>
    <name evidence="4" type="ORF">N2599_01825</name>
</gene>
<evidence type="ECO:0000313" key="3">
    <source>
        <dbReference type="EMBL" id="PKA40957.1"/>
    </source>
</evidence>
<dbReference type="STRING" id="1041146.GCA_000427985_06719"/>
<evidence type="ECO:0000256" key="2">
    <source>
        <dbReference type="SAM" id="SignalP"/>
    </source>
</evidence>
<dbReference type="Proteomes" id="UP001060123">
    <property type="component" value="Chromosome"/>
</dbReference>
<dbReference type="EMBL" id="PIQN01000020">
    <property type="protein sequence ID" value="PKA40957.1"/>
    <property type="molecule type" value="Genomic_DNA"/>
</dbReference>
<dbReference type="Pfam" id="PF13795">
    <property type="entry name" value="HupE_UreJ_2"/>
    <property type="match status" value="1"/>
</dbReference>
<evidence type="ECO:0000313" key="4">
    <source>
        <dbReference type="EMBL" id="UWU14801.1"/>
    </source>
</evidence>
<feature type="transmembrane region" description="Helical" evidence="1">
    <location>
        <begin position="313"/>
        <end position="331"/>
    </location>
</feature>
<keyword evidence="1" id="KW-1133">Transmembrane helix</keyword>
<keyword evidence="1" id="KW-0472">Membrane</keyword>
<reference evidence="3 5" key="1">
    <citation type="submission" date="2017-11" db="EMBL/GenBank/DDBJ databases">
        <authorList>
            <person name="Han C.G."/>
        </authorList>
    </citation>
    <scope>NUCLEOTIDE SEQUENCE [LARGE SCALE GENOMIC DNA]</scope>
    <source>
        <strain evidence="3 5">HCNT1</strain>
    </source>
</reference>
<protein>
    <submittedName>
        <fullName evidence="4">HupE/UreJ family protein</fullName>
    </submittedName>
</protein>
<feature type="transmembrane region" description="Helical" evidence="1">
    <location>
        <begin position="268"/>
        <end position="292"/>
    </location>
</feature>
<accession>A0A2N0D4E0</accession>
<evidence type="ECO:0000313" key="6">
    <source>
        <dbReference type="Proteomes" id="UP001060123"/>
    </source>
</evidence>
<feature type="chain" id="PRO_5014644347" evidence="2">
    <location>
        <begin position="23"/>
        <end position="339"/>
    </location>
</feature>
<reference evidence="3 5" key="2">
    <citation type="submission" date="2017-12" db="EMBL/GenBank/DDBJ databases">
        <title>Genome sequence of Rhizobium sullae HCNT1 isolated from Sulla coronaria nodules and featuring peculiar denitrification phenotypes.</title>
        <authorList>
            <person name="De Diego-Diaz B."/>
            <person name="Treu L."/>
            <person name="Campanaro S."/>
            <person name="Da Silva Duarte V."/>
            <person name="Basaglia M."/>
            <person name="Favaro L."/>
            <person name="Casella S."/>
            <person name="Squartini A."/>
        </authorList>
    </citation>
    <scope>NUCLEOTIDE SEQUENCE [LARGE SCALE GENOMIC DNA]</scope>
    <source>
        <strain evidence="3 5">HCNT1</strain>
    </source>
</reference>
<dbReference type="EMBL" id="CP104143">
    <property type="protein sequence ID" value="UWU14801.1"/>
    <property type="molecule type" value="Genomic_DNA"/>
</dbReference>
<evidence type="ECO:0000256" key="1">
    <source>
        <dbReference type="SAM" id="Phobius"/>
    </source>
</evidence>
<feature type="transmembrane region" description="Helical" evidence="1">
    <location>
        <begin position="146"/>
        <end position="170"/>
    </location>
</feature>
<keyword evidence="6" id="KW-1185">Reference proteome</keyword>
<proteinExistence type="predicted"/>
<dbReference type="Proteomes" id="UP000232164">
    <property type="component" value="Unassembled WGS sequence"/>
</dbReference>
<feature type="signal peptide" evidence="2">
    <location>
        <begin position="1"/>
        <end position="22"/>
    </location>
</feature>
<keyword evidence="2" id="KW-0732">Signal</keyword>